<accession>A0A6L2NHP7</accession>
<dbReference type="EMBL" id="BKCJ010009174">
    <property type="protein sequence ID" value="GEU85758.1"/>
    <property type="molecule type" value="Genomic_DNA"/>
</dbReference>
<sequence>MADKYFAEYTEIKVKQFRETLLQHMSNVKKSVAERTRHQRQYDRRLTESEVQDTSIRSGNDIDNDDAEIRLIYDEEPMAEEQLTIECNIFATRQHHTEQLEIINEASPRSDLRWKRTGKILNTVGLRLVPTGKIFTSCTSKADSESTHGLNVDISKIHECKQTIDLSVGKSQSVVAKKADISKTNVIVDSQMMNQNDEKSFWGYALESAAHILNMVPTKKIERMPYEIWQGKDPKLSYLRVCCYEALVKRRA</sequence>
<comment type="caution">
    <text evidence="2">The sequence shown here is derived from an EMBL/GenBank/DDBJ whole genome shotgun (WGS) entry which is preliminary data.</text>
</comment>
<gene>
    <name evidence="2" type="ORF">Tci_057736</name>
</gene>
<name>A0A6L2NHP7_TANCI</name>
<dbReference type="AlphaFoldDB" id="A0A6L2NHP7"/>
<evidence type="ECO:0000256" key="1">
    <source>
        <dbReference type="SAM" id="MobiDB-lite"/>
    </source>
</evidence>
<evidence type="ECO:0000313" key="2">
    <source>
        <dbReference type="EMBL" id="GEU85758.1"/>
    </source>
</evidence>
<proteinExistence type="predicted"/>
<protein>
    <submittedName>
        <fullName evidence="2">Retrotransposon protein, putative, Ty1-copia subclass</fullName>
    </submittedName>
</protein>
<organism evidence="2">
    <name type="scientific">Tanacetum cinerariifolium</name>
    <name type="common">Dalmatian daisy</name>
    <name type="synonym">Chrysanthemum cinerariifolium</name>
    <dbReference type="NCBI Taxonomy" id="118510"/>
    <lineage>
        <taxon>Eukaryota</taxon>
        <taxon>Viridiplantae</taxon>
        <taxon>Streptophyta</taxon>
        <taxon>Embryophyta</taxon>
        <taxon>Tracheophyta</taxon>
        <taxon>Spermatophyta</taxon>
        <taxon>Magnoliopsida</taxon>
        <taxon>eudicotyledons</taxon>
        <taxon>Gunneridae</taxon>
        <taxon>Pentapetalae</taxon>
        <taxon>asterids</taxon>
        <taxon>campanulids</taxon>
        <taxon>Asterales</taxon>
        <taxon>Asteraceae</taxon>
        <taxon>Asteroideae</taxon>
        <taxon>Anthemideae</taxon>
        <taxon>Anthemidinae</taxon>
        <taxon>Tanacetum</taxon>
    </lineage>
</organism>
<feature type="compositionally biased region" description="Basic and acidic residues" evidence="1">
    <location>
        <begin position="31"/>
        <end position="48"/>
    </location>
</feature>
<reference evidence="2" key="1">
    <citation type="journal article" date="2019" name="Sci. Rep.">
        <title>Draft genome of Tanacetum cinerariifolium, the natural source of mosquito coil.</title>
        <authorList>
            <person name="Yamashiro T."/>
            <person name="Shiraishi A."/>
            <person name="Satake H."/>
            <person name="Nakayama K."/>
        </authorList>
    </citation>
    <scope>NUCLEOTIDE SEQUENCE</scope>
</reference>
<feature type="region of interest" description="Disordered" evidence="1">
    <location>
        <begin position="30"/>
        <end position="60"/>
    </location>
</feature>